<comment type="caution">
    <text evidence="2">The sequence shown here is derived from an EMBL/GenBank/DDBJ whole genome shotgun (WGS) entry which is preliminary data.</text>
</comment>
<sequence>MVLFSVLRGPFRQEFLQCVNFGPDKSAWQLRLYTIASMMFMFVLPLAVIGTAYGLILSKISRKSREHSVLDNVHMPTKKSWLARWISYKHHVCLSVCTQPLSRRTCLFCYPLHIDNLFFCRLVYVS</sequence>
<protein>
    <submittedName>
        <fullName evidence="2">Uncharacterized protein</fullName>
    </submittedName>
</protein>
<reference evidence="2" key="1">
    <citation type="submission" date="2021-04" db="EMBL/GenBank/DDBJ databases">
        <authorList>
            <consortium name="Molecular Ecology Group"/>
        </authorList>
    </citation>
    <scope>NUCLEOTIDE SEQUENCE</scope>
</reference>
<gene>
    <name evidence="2" type="ORF">CUNI_LOCUS8341</name>
</gene>
<dbReference type="Gene3D" id="1.20.1070.10">
    <property type="entry name" value="Rhodopsin 7-helix transmembrane proteins"/>
    <property type="match status" value="1"/>
</dbReference>
<evidence type="ECO:0000313" key="2">
    <source>
        <dbReference type="EMBL" id="CAG5122783.1"/>
    </source>
</evidence>
<organism evidence="2 3">
    <name type="scientific">Candidula unifasciata</name>
    <dbReference type="NCBI Taxonomy" id="100452"/>
    <lineage>
        <taxon>Eukaryota</taxon>
        <taxon>Metazoa</taxon>
        <taxon>Spiralia</taxon>
        <taxon>Lophotrochozoa</taxon>
        <taxon>Mollusca</taxon>
        <taxon>Gastropoda</taxon>
        <taxon>Heterobranchia</taxon>
        <taxon>Euthyneura</taxon>
        <taxon>Panpulmonata</taxon>
        <taxon>Eupulmonata</taxon>
        <taxon>Stylommatophora</taxon>
        <taxon>Helicina</taxon>
        <taxon>Helicoidea</taxon>
        <taxon>Geomitridae</taxon>
        <taxon>Candidula</taxon>
    </lineage>
</organism>
<feature type="transmembrane region" description="Helical" evidence="1">
    <location>
        <begin position="32"/>
        <end position="56"/>
    </location>
</feature>
<dbReference type="EMBL" id="CAJHNH020001365">
    <property type="protein sequence ID" value="CAG5122783.1"/>
    <property type="molecule type" value="Genomic_DNA"/>
</dbReference>
<accession>A0A8S3Z023</accession>
<keyword evidence="1" id="KW-1133">Transmembrane helix</keyword>
<keyword evidence="3" id="KW-1185">Reference proteome</keyword>
<dbReference type="SUPFAM" id="SSF81321">
    <property type="entry name" value="Family A G protein-coupled receptor-like"/>
    <property type="match status" value="1"/>
</dbReference>
<evidence type="ECO:0000256" key="1">
    <source>
        <dbReference type="SAM" id="Phobius"/>
    </source>
</evidence>
<evidence type="ECO:0000313" key="3">
    <source>
        <dbReference type="Proteomes" id="UP000678393"/>
    </source>
</evidence>
<keyword evidence="1" id="KW-0472">Membrane</keyword>
<keyword evidence="1" id="KW-0812">Transmembrane</keyword>
<name>A0A8S3Z023_9EUPU</name>
<dbReference type="AlphaFoldDB" id="A0A8S3Z023"/>
<proteinExistence type="predicted"/>
<feature type="non-terminal residue" evidence="2">
    <location>
        <position position="1"/>
    </location>
</feature>
<dbReference type="Proteomes" id="UP000678393">
    <property type="component" value="Unassembled WGS sequence"/>
</dbReference>
<dbReference type="OrthoDB" id="6022667at2759"/>